<evidence type="ECO:0000313" key="2">
    <source>
        <dbReference type="EMBL" id="KAG8200607.1"/>
    </source>
</evidence>
<feature type="region of interest" description="Disordered" evidence="1">
    <location>
        <begin position="154"/>
        <end position="185"/>
    </location>
</feature>
<organism evidence="2 3">
    <name type="scientific">Oedothorax gibbosus</name>
    <dbReference type="NCBI Taxonomy" id="931172"/>
    <lineage>
        <taxon>Eukaryota</taxon>
        <taxon>Metazoa</taxon>
        <taxon>Ecdysozoa</taxon>
        <taxon>Arthropoda</taxon>
        <taxon>Chelicerata</taxon>
        <taxon>Arachnida</taxon>
        <taxon>Araneae</taxon>
        <taxon>Araneomorphae</taxon>
        <taxon>Entelegynae</taxon>
        <taxon>Araneoidea</taxon>
        <taxon>Linyphiidae</taxon>
        <taxon>Erigoninae</taxon>
        <taxon>Oedothorax</taxon>
    </lineage>
</organism>
<dbReference type="Proteomes" id="UP000827092">
    <property type="component" value="Unassembled WGS sequence"/>
</dbReference>
<proteinExistence type="predicted"/>
<evidence type="ECO:0000256" key="1">
    <source>
        <dbReference type="SAM" id="MobiDB-lite"/>
    </source>
</evidence>
<sequence length="269" mass="29268">MPRQLDVNPLRLSQGGGVYVGPRRVAAFPGVFGSGSFAEMAARVAKHPKLRSNEIPPHDCPYFCPYCKHCDKIKHLLKNGLPQLPLGPEAYYNKLRLKEARQAAVQEEDQREEAGQQEADQHDEDQQGRDLPEEIDGALRDVVGEIVADVAAQEQEAGNEEAAQGQEAGNEEAAQGQGNEEAAAANNSGRLVALNRSENLHTPMSSFALDVNVPFNSAATIDNASDVLGSGVVINQVPEVTPPPPKVSFVDFMKPLNIFFTENLNPRFF</sequence>
<dbReference type="AlphaFoldDB" id="A0AAV6VUI8"/>
<dbReference type="EMBL" id="JAFNEN010000015">
    <property type="protein sequence ID" value="KAG8200607.1"/>
    <property type="molecule type" value="Genomic_DNA"/>
</dbReference>
<name>A0AAV6VUI8_9ARAC</name>
<feature type="region of interest" description="Disordered" evidence="1">
    <location>
        <begin position="102"/>
        <end position="129"/>
    </location>
</feature>
<reference evidence="2 3" key="1">
    <citation type="journal article" date="2022" name="Nat. Ecol. Evol.">
        <title>A masculinizing supergene underlies an exaggerated male reproductive morph in a spider.</title>
        <authorList>
            <person name="Hendrickx F."/>
            <person name="De Corte Z."/>
            <person name="Sonet G."/>
            <person name="Van Belleghem S.M."/>
            <person name="Kostlbacher S."/>
            <person name="Vangestel C."/>
        </authorList>
    </citation>
    <scope>NUCLEOTIDE SEQUENCE [LARGE SCALE GENOMIC DNA]</scope>
    <source>
        <strain evidence="2">W744_W776</strain>
    </source>
</reference>
<evidence type="ECO:0000313" key="3">
    <source>
        <dbReference type="Proteomes" id="UP000827092"/>
    </source>
</evidence>
<gene>
    <name evidence="2" type="ORF">JTE90_000674</name>
</gene>
<comment type="caution">
    <text evidence="2">The sequence shown here is derived from an EMBL/GenBank/DDBJ whole genome shotgun (WGS) entry which is preliminary data.</text>
</comment>
<accession>A0AAV6VUI8</accession>
<protein>
    <submittedName>
        <fullName evidence="2">Uncharacterized protein</fullName>
    </submittedName>
</protein>
<keyword evidence="3" id="KW-1185">Reference proteome</keyword>